<proteinExistence type="predicted"/>
<reference evidence="1" key="1">
    <citation type="submission" date="2020-05" db="EMBL/GenBank/DDBJ databases">
        <authorList>
            <person name="Chiriac C."/>
            <person name="Salcher M."/>
            <person name="Ghai R."/>
            <person name="Kavagutti S V."/>
        </authorList>
    </citation>
    <scope>NUCLEOTIDE SEQUENCE</scope>
</reference>
<sequence>MSALCFAQQVAGTADFEVAHRDLEAAAKFGGLADRAQALVRVLAETRLGRVEQVRIRTRAAASHTTAQLVHLAKAQQVGAFDHERVHRGHVDTALDDRGAHEHVVAALPEVDDDLLERTFVHLAVSDRDPRFGNEFAQTRGGGVDRLHPVVHPEDLALAQQLATDRLHSNSLVITADEREDRLAIGRRGLQQRQVANADEAHLQRAGNRRGGQRQHVDVVLHLLHRLLRLHAEALFLVDDE</sequence>
<protein>
    <submittedName>
        <fullName evidence="1">Unannotated protein</fullName>
    </submittedName>
</protein>
<accession>A0A6J7AU70</accession>
<dbReference type="EMBL" id="CAFAAV010000401">
    <property type="protein sequence ID" value="CAB4836347.1"/>
    <property type="molecule type" value="Genomic_DNA"/>
</dbReference>
<name>A0A6J7AU70_9ZZZZ</name>
<organism evidence="1">
    <name type="scientific">freshwater metagenome</name>
    <dbReference type="NCBI Taxonomy" id="449393"/>
    <lineage>
        <taxon>unclassified sequences</taxon>
        <taxon>metagenomes</taxon>
        <taxon>ecological metagenomes</taxon>
    </lineage>
</organism>
<dbReference type="AlphaFoldDB" id="A0A6J7AU70"/>
<gene>
    <name evidence="1" type="ORF">UFOPK3099_03126</name>
</gene>
<evidence type="ECO:0000313" key="1">
    <source>
        <dbReference type="EMBL" id="CAB4836347.1"/>
    </source>
</evidence>